<dbReference type="AlphaFoldDB" id="A0A386ZLG8"/>
<dbReference type="EMBL" id="CP032568">
    <property type="protein sequence ID" value="AYF78133.1"/>
    <property type="molecule type" value="Genomic_DNA"/>
</dbReference>
<dbReference type="OrthoDB" id="4549963at2"/>
<sequence length="227" mass="24367">MRLVHAMPDEESYGWPFLDAVAVSPMMVSQVDSVVILTEAEGPLSSLHGGWICDVDRARAASAGLAQATRVRARPPVANHQFRIAAPQPRGRVDGEMPEVQGVRLPTPGEPGSHAIEVRVFWAGMQLLADTRERISERQARTIEKAFRCTCGAGFYARSVGVGESVISESLADVAELAELLVRARDSRDATTISVGGGRDDVRARAVGLLASGLPSAVTIEMREQQP</sequence>
<reference evidence="1 2" key="1">
    <citation type="submission" date="2018-09" db="EMBL/GenBank/DDBJ databases">
        <title>Nocardia yunnanensis sp. nov., an actinomycete isolated from a soil sample.</title>
        <authorList>
            <person name="Zhang J."/>
        </authorList>
    </citation>
    <scope>NUCLEOTIDE SEQUENCE [LARGE SCALE GENOMIC DNA]</scope>
    <source>
        <strain evidence="1 2">CFHS0054</strain>
    </source>
</reference>
<gene>
    <name evidence="1" type="ORF">D7D52_34750</name>
</gene>
<organism evidence="1 2">
    <name type="scientific">Nocardia yunnanensis</name>
    <dbReference type="NCBI Taxonomy" id="2382165"/>
    <lineage>
        <taxon>Bacteria</taxon>
        <taxon>Bacillati</taxon>
        <taxon>Actinomycetota</taxon>
        <taxon>Actinomycetes</taxon>
        <taxon>Mycobacteriales</taxon>
        <taxon>Nocardiaceae</taxon>
        <taxon>Nocardia</taxon>
    </lineage>
</organism>
<name>A0A386ZLG8_9NOCA</name>
<dbReference type="Proteomes" id="UP000267164">
    <property type="component" value="Chromosome"/>
</dbReference>
<dbReference type="KEGG" id="nyu:D7D52_34750"/>
<protein>
    <submittedName>
        <fullName evidence="1">Uncharacterized protein</fullName>
    </submittedName>
</protein>
<evidence type="ECO:0000313" key="1">
    <source>
        <dbReference type="EMBL" id="AYF78133.1"/>
    </source>
</evidence>
<accession>A0A386ZLG8</accession>
<proteinExistence type="predicted"/>
<keyword evidence="2" id="KW-1185">Reference proteome</keyword>
<evidence type="ECO:0000313" key="2">
    <source>
        <dbReference type="Proteomes" id="UP000267164"/>
    </source>
</evidence>